<reference evidence="10 11" key="1">
    <citation type="submission" date="2018-04" db="EMBL/GenBank/DDBJ databases">
        <authorList>
            <person name="Zhang X."/>
            <person name="Yuan J."/>
            <person name="Li F."/>
            <person name="Xiang J."/>
        </authorList>
    </citation>
    <scope>NUCLEOTIDE SEQUENCE [LARGE SCALE GENOMIC DNA]</scope>
    <source>
        <tissue evidence="10">Muscle</tissue>
    </source>
</reference>
<keyword evidence="11" id="KW-1185">Reference proteome</keyword>
<dbReference type="EMBL" id="QCYY01001735">
    <property type="protein sequence ID" value="ROT75769.1"/>
    <property type="molecule type" value="Genomic_DNA"/>
</dbReference>
<evidence type="ECO:0000313" key="10">
    <source>
        <dbReference type="EMBL" id="ROT75769.1"/>
    </source>
</evidence>
<evidence type="ECO:0000256" key="4">
    <source>
        <dbReference type="ARBA" id="ARBA00022771"/>
    </source>
</evidence>
<keyword evidence="2" id="KW-0479">Metal-binding</keyword>
<feature type="domain" description="C2H2-type" evidence="9">
    <location>
        <begin position="454"/>
        <end position="476"/>
    </location>
</feature>
<evidence type="ECO:0000256" key="2">
    <source>
        <dbReference type="ARBA" id="ARBA00022723"/>
    </source>
</evidence>
<dbReference type="Pfam" id="PF13894">
    <property type="entry name" value="zf-C2H2_4"/>
    <property type="match status" value="1"/>
</dbReference>
<gene>
    <name evidence="10" type="ORF">C7M84_005672</name>
</gene>
<evidence type="ECO:0000256" key="3">
    <source>
        <dbReference type="ARBA" id="ARBA00022737"/>
    </source>
</evidence>
<dbReference type="Gene3D" id="3.30.160.60">
    <property type="entry name" value="Classic Zinc Finger"/>
    <property type="match status" value="5"/>
</dbReference>
<dbReference type="PROSITE" id="PS50157">
    <property type="entry name" value="ZINC_FINGER_C2H2_2"/>
    <property type="match status" value="9"/>
</dbReference>
<keyword evidence="4 7" id="KW-0863">Zinc-finger</keyword>
<feature type="domain" description="C2H2-type" evidence="9">
    <location>
        <begin position="306"/>
        <end position="329"/>
    </location>
</feature>
<evidence type="ECO:0000256" key="8">
    <source>
        <dbReference type="SAM" id="MobiDB-lite"/>
    </source>
</evidence>
<evidence type="ECO:0000256" key="5">
    <source>
        <dbReference type="ARBA" id="ARBA00022833"/>
    </source>
</evidence>
<feature type="domain" description="C2H2-type" evidence="9">
    <location>
        <begin position="337"/>
        <end position="365"/>
    </location>
</feature>
<evidence type="ECO:0000259" key="9">
    <source>
        <dbReference type="PROSITE" id="PS50157"/>
    </source>
</evidence>
<dbReference type="GO" id="GO:0005634">
    <property type="term" value="C:nucleus"/>
    <property type="evidence" value="ECO:0007669"/>
    <property type="project" value="UniProtKB-SubCell"/>
</dbReference>
<feature type="region of interest" description="Disordered" evidence="8">
    <location>
        <begin position="165"/>
        <end position="196"/>
    </location>
</feature>
<dbReference type="InterPro" id="IPR013087">
    <property type="entry name" value="Znf_C2H2_type"/>
</dbReference>
<dbReference type="AlphaFoldDB" id="A0A423TH41"/>
<evidence type="ECO:0000313" key="11">
    <source>
        <dbReference type="Proteomes" id="UP000283509"/>
    </source>
</evidence>
<dbReference type="InterPro" id="IPR050888">
    <property type="entry name" value="ZnF_C2H2-type_TF"/>
</dbReference>
<dbReference type="Pfam" id="PF00096">
    <property type="entry name" value="zf-C2H2"/>
    <property type="match status" value="6"/>
</dbReference>
<accession>A0A423TH41</accession>
<name>A0A423TH41_PENVA</name>
<evidence type="ECO:0000256" key="6">
    <source>
        <dbReference type="ARBA" id="ARBA00023242"/>
    </source>
</evidence>
<feature type="domain" description="C2H2-type" evidence="9">
    <location>
        <begin position="365"/>
        <end position="393"/>
    </location>
</feature>
<feature type="domain" description="C2H2-type" evidence="9">
    <location>
        <begin position="243"/>
        <end position="268"/>
    </location>
</feature>
<feature type="compositionally biased region" description="Acidic residues" evidence="8">
    <location>
        <begin position="165"/>
        <end position="180"/>
    </location>
</feature>
<feature type="compositionally biased region" description="Basic and acidic residues" evidence="8">
    <location>
        <begin position="181"/>
        <end position="196"/>
    </location>
</feature>
<comment type="subcellular location">
    <subcellularLocation>
        <location evidence="1">Nucleus</location>
    </subcellularLocation>
</comment>
<dbReference type="OrthoDB" id="10039931at2759"/>
<feature type="domain" description="C2H2-type" evidence="9">
    <location>
        <begin position="394"/>
        <end position="422"/>
    </location>
</feature>
<feature type="domain" description="C2H2-type" evidence="9">
    <location>
        <begin position="275"/>
        <end position="299"/>
    </location>
</feature>
<proteinExistence type="predicted"/>
<dbReference type="Proteomes" id="UP000283509">
    <property type="component" value="Unassembled WGS sequence"/>
</dbReference>
<dbReference type="PROSITE" id="PS00028">
    <property type="entry name" value="ZINC_FINGER_C2H2_1"/>
    <property type="match status" value="5"/>
</dbReference>
<keyword evidence="5" id="KW-0862">Zinc</keyword>
<keyword evidence="3" id="KW-0677">Repeat</keyword>
<feature type="domain" description="C2H2-type" evidence="9">
    <location>
        <begin position="10"/>
        <end position="37"/>
    </location>
</feature>
<dbReference type="InterPro" id="IPR036236">
    <property type="entry name" value="Znf_C2H2_sf"/>
</dbReference>
<dbReference type="SMART" id="SM00868">
    <property type="entry name" value="zf-AD"/>
    <property type="match status" value="2"/>
</dbReference>
<feature type="domain" description="C2H2-type" evidence="9">
    <location>
        <begin position="422"/>
        <end position="450"/>
    </location>
</feature>
<sequence>MGAIHGKGRFKCQGCQKPFSWRLDLAEHTKTCKGSSSSRKAWDAQAEQFLLETCFLCGCQLSGIQSEEASFIRGKQKLYHSKKPLIEVLEMITHDSAVSSLTHHTIGLCKICMNSVNRWDETQQQLQTIAKSLRSSYRAIQRKPGMKTYRRKTISEKREIEELIDEGESECNEEDEGNEESESKGLTEQIKQEKQTDFPQPTERFDECEKKEYVCECGKTIRGLNTFVEHQLREGCKTKTNQYPCKYCGLVFSEKKLLIVHKKACVETSLINGAHECDICGRRFLVRGRVETHKRNVHSIGTADQQLCSYCGRTFGSSYNMKNHLAREHGIGQIEMVVCELCGGKFSDRSSLRNHMKNIHGERKYECETCGKKFATPGMRNHHMNEMHNNTYNYECSICGEQFNVSFKYRYHMRKMHNTLQYSCDDCGRTFIMRSDLYRHVRGVHMGIRDPKRYPCKVCGRLFPSMYKVKRHMSSHGYLSSKATKHLEQHVPEIDPTTNALRTSDSAAASVLADAVAENSDGTSIDVHQLQAPHITTLTPEILQGGPDMVEAETMVVGSMSSIQSLAQTIMPMHQMIVIQDSVSVPGHTDFTVAPSSSQVISASPAANQVISVSQSGGNQVISVPQSGNQVISVPQSSNQVISVQSSGQVISIPQSSGQVITVPSVSSQVISVPSVNSQVLTGSLHTSQGAFTLPLTQQSTQIHNQQKLPTIHYQYFPS</sequence>
<dbReference type="PANTHER" id="PTHR24406">
    <property type="entry name" value="TRANSCRIPTIONAL REPRESSOR CTCFL-RELATED"/>
    <property type="match status" value="1"/>
</dbReference>
<dbReference type="InterPro" id="IPR012934">
    <property type="entry name" value="Znf_AD"/>
</dbReference>
<evidence type="ECO:0000256" key="7">
    <source>
        <dbReference type="PROSITE-ProRule" id="PRU00042"/>
    </source>
</evidence>
<protein>
    <submittedName>
        <fullName evidence="10">Putative zinc finger protein 91-like isoform X2</fullName>
    </submittedName>
</protein>
<comment type="caution">
    <text evidence="10">The sequence shown here is derived from an EMBL/GenBank/DDBJ whole genome shotgun (WGS) entry which is preliminary data.</text>
</comment>
<dbReference type="SUPFAM" id="SSF57667">
    <property type="entry name" value="beta-beta-alpha zinc fingers"/>
    <property type="match status" value="4"/>
</dbReference>
<organism evidence="10 11">
    <name type="scientific">Penaeus vannamei</name>
    <name type="common">Whiteleg shrimp</name>
    <name type="synonym">Litopenaeus vannamei</name>
    <dbReference type="NCBI Taxonomy" id="6689"/>
    <lineage>
        <taxon>Eukaryota</taxon>
        <taxon>Metazoa</taxon>
        <taxon>Ecdysozoa</taxon>
        <taxon>Arthropoda</taxon>
        <taxon>Crustacea</taxon>
        <taxon>Multicrustacea</taxon>
        <taxon>Malacostraca</taxon>
        <taxon>Eumalacostraca</taxon>
        <taxon>Eucarida</taxon>
        <taxon>Decapoda</taxon>
        <taxon>Dendrobranchiata</taxon>
        <taxon>Penaeoidea</taxon>
        <taxon>Penaeidae</taxon>
        <taxon>Penaeus</taxon>
    </lineage>
</organism>
<evidence type="ECO:0000256" key="1">
    <source>
        <dbReference type="ARBA" id="ARBA00004123"/>
    </source>
</evidence>
<dbReference type="GO" id="GO:0008270">
    <property type="term" value="F:zinc ion binding"/>
    <property type="evidence" value="ECO:0007669"/>
    <property type="project" value="UniProtKB-KW"/>
</dbReference>
<keyword evidence="6" id="KW-0539">Nucleus</keyword>
<dbReference type="SMART" id="SM00355">
    <property type="entry name" value="ZnF_C2H2"/>
    <property type="match status" value="9"/>
</dbReference>
<reference evidence="10 11" key="2">
    <citation type="submission" date="2019-01" db="EMBL/GenBank/DDBJ databases">
        <title>The decoding of complex shrimp genome reveals the adaptation for benthos swimmer, frequently molting mechanism and breeding impact on genome.</title>
        <authorList>
            <person name="Sun Y."/>
            <person name="Gao Y."/>
            <person name="Yu Y."/>
        </authorList>
    </citation>
    <scope>NUCLEOTIDE SEQUENCE [LARGE SCALE GENOMIC DNA]</scope>
    <source>
        <tissue evidence="10">Muscle</tissue>
    </source>
</reference>